<dbReference type="AlphaFoldDB" id="A0A6P1C3S2"/>
<proteinExistence type="predicted"/>
<keyword evidence="1" id="KW-0812">Transmembrane</keyword>
<keyword evidence="1" id="KW-0472">Membrane</keyword>
<evidence type="ECO:0000313" key="2">
    <source>
        <dbReference type="EMBL" id="NEV10213.1"/>
    </source>
</evidence>
<dbReference type="EMBL" id="JAADZA010000003">
    <property type="protein sequence ID" value="NEV10213.1"/>
    <property type="molecule type" value="Genomic_DNA"/>
</dbReference>
<accession>A0A6P1C3S2</accession>
<name>A0A6P1C3S2_RHITR</name>
<dbReference type="Proteomes" id="UP000471190">
    <property type="component" value="Unassembled WGS sequence"/>
</dbReference>
<evidence type="ECO:0008006" key="4">
    <source>
        <dbReference type="Google" id="ProtNLM"/>
    </source>
</evidence>
<keyword evidence="1" id="KW-1133">Transmembrane helix</keyword>
<protein>
    <recommendedName>
        <fullName evidence="4">DUF2147 domain-containing protein</fullName>
    </recommendedName>
</protein>
<gene>
    <name evidence="2" type="ORF">GXW80_04345</name>
</gene>
<sequence>MKPVVNQSYKAAPAWHVGRMESGKRWAITWIAGICFASGLFHLPLPVYAASKSLPRPAGHYCGKLLSSDRLVDVETSLQVDAKGHIAGTYRFKDDGKTTVGTLSEIGTTPGRVRTLRWFDKYGMGSLTIRFDAGYHRFEGLWGPQDITPSYTWNGGSCNAPIS</sequence>
<reference evidence="2 3" key="1">
    <citation type="submission" date="2020-02" db="EMBL/GenBank/DDBJ databases">
        <title>Draft genome sequence of Rhizobium tropici.</title>
        <authorList>
            <person name="Khayi S."/>
            <person name="Jemo M."/>
        </authorList>
    </citation>
    <scope>NUCLEOTIDE SEQUENCE [LARGE SCALE GENOMIC DNA]</scope>
    <source>
        <strain evidence="2 3">A12</strain>
    </source>
</reference>
<comment type="caution">
    <text evidence="2">The sequence shown here is derived from an EMBL/GenBank/DDBJ whole genome shotgun (WGS) entry which is preliminary data.</text>
</comment>
<feature type="transmembrane region" description="Helical" evidence="1">
    <location>
        <begin position="27"/>
        <end position="48"/>
    </location>
</feature>
<evidence type="ECO:0000313" key="3">
    <source>
        <dbReference type="Proteomes" id="UP000471190"/>
    </source>
</evidence>
<evidence type="ECO:0000256" key="1">
    <source>
        <dbReference type="SAM" id="Phobius"/>
    </source>
</evidence>
<dbReference type="RefSeq" id="WP_041677517.1">
    <property type="nucleotide sequence ID" value="NZ_JAADZA010000003.1"/>
</dbReference>
<organism evidence="2 3">
    <name type="scientific">Rhizobium tropici</name>
    <dbReference type="NCBI Taxonomy" id="398"/>
    <lineage>
        <taxon>Bacteria</taxon>
        <taxon>Pseudomonadati</taxon>
        <taxon>Pseudomonadota</taxon>
        <taxon>Alphaproteobacteria</taxon>
        <taxon>Hyphomicrobiales</taxon>
        <taxon>Rhizobiaceae</taxon>
        <taxon>Rhizobium/Agrobacterium group</taxon>
        <taxon>Rhizobium</taxon>
    </lineage>
</organism>